<protein>
    <recommendedName>
        <fullName evidence="2">Chromo domain-containing protein</fullName>
    </recommendedName>
</protein>
<dbReference type="InterPro" id="IPR016197">
    <property type="entry name" value="Chromo-like_dom_sf"/>
</dbReference>
<accession>A0A2D4PU74</accession>
<evidence type="ECO:0000313" key="3">
    <source>
        <dbReference type="EMBL" id="LAB61520.1"/>
    </source>
</evidence>
<dbReference type="InterPro" id="IPR000953">
    <property type="entry name" value="Chromo/chromo_shadow_dom"/>
</dbReference>
<dbReference type="GO" id="GO:0005634">
    <property type="term" value="C:nucleus"/>
    <property type="evidence" value="ECO:0007669"/>
    <property type="project" value="UniProtKB-SubCell"/>
</dbReference>
<dbReference type="InterPro" id="IPR023780">
    <property type="entry name" value="Chromo_domain"/>
</dbReference>
<organism evidence="3">
    <name type="scientific">Micrurus surinamensis</name>
    <name type="common">Surinam coral snake</name>
    <dbReference type="NCBI Taxonomy" id="129470"/>
    <lineage>
        <taxon>Eukaryota</taxon>
        <taxon>Metazoa</taxon>
        <taxon>Chordata</taxon>
        <taxon>Craniata</taxon>
        <taxon>Vertebrata</taxon>
        <taxon>Euteleostomi</taxon>
        <taxon>Lepidosauria</taxon>
        <taxon>Squamata</taxon>
        <taxon>Bifurcata</taxon>
        <taxon>Unidentata</taxon>
        <taxon>Episquamata</taxon>
        <taxon>Toxicofera</taxon>
        <taxon>Serpentes</taxon>
        <taxon>Colubroidea</taxon>
        <taxon>Elapidae</taxon>
        <taxon>Elapinae</taxon>
        <taxon>Micrurus</taxon>
    </lineage>
</organism>
<evidence type="ECO:0000259" key="2">
    <source>
        <dbReference type="PROSITE" id="PS50013"/>
    </source>
</evidence>
<evidence type="ECO:0000256" key="1">
    <source>
        <dbReference type="ARBA" id="ARBA00004123"/>
    </source>
</evidence>
<name>A0A2D4PU74_MICSU</name>
<dbReference type="EMBL" id="IACN01091880">
    <property type="protein sequence ID" value="LAB61520.1"/>
    <property type="molecule type" value="Transcribed_RNA"/>
</dbReference>
<reference evidence="3" key="2">
    <citation type="submission" date="2017-11" db="EMBL/GenBank/DDBJ databases">
        <title>Coralsnake Venomics: Analyses of Venom Gland Transcriptomes and Proteomes of Six Brazilian Taxa.</title>
        <authorList>
            <person name="Aird S.D."/>
            <person name="Jorge da Silva N."/>
            <person name="Qiu L."/>
            <person name="Villar-Briones A."/>
            <person name="Aparecida-Saddi V."/>
            <person name="Campos-Telles M.P."/>
            <person name="Grau M."/>
            <person name="Mikheyev A.S."/>
        </authorList>
    </citation>
    <scope>NUCLEOTIDE SEQUENCE</scope>
    <source>
        <tissue evidence="3">Venom_gland</tissue>
    </source>
</reference>
<comment type="subcellular location">
    <subcellularLocation>
        <location evidence="1">Nucleus</location>
    </subcellularLocation>
</comment>
<dbReference type="EMBL" id="IACN01091887">
    <property type="protein sequence ID" value="LAB61541.1"/>
    <property type="molecule type" value="Transcribed_RNA"/>
</dbReference>
<proteinExistence type="predicted"/>
<dbReference type="SUPFAM" id="SSF54160">
    <property type="entry name" value="Chromo domain-like"/>
    <property type="match status" value="1"/>
</dbReference>
<reference evidence="3" key="1">
    <citation type="submission" date="2017-07" db="EMBL/GenBank/DDBJ databases">
        <authorList>
            <person name="Mikheyev A."/>
            <person name="Grau M."/>
        </authorList>
    </citation>
    <scope>NUCLEOTIDE SEQUENCE</scope>
    <source>
        <tissue evidence="3">Venom_gland</tissue>
    </source>
</reference>
<dbReference type="AlphaFoldDB" id="A0A2D4PU74"/>
<dbReference type="EMBL" id="IACN01091884">
    <property type="protein sequence ID" value="LAB61534.1"/>
    <property type="molecule type" value="Transcribed_RNA"/>
</dbReference>
<dbReference type="PROSITE" id="PS50013">
    <property type="entry name" value="CHROMO_2"/>
    <property type="match status" value="1"/>
</dbReference>
<sequence length="104" mass="12091">MEHHIDTQEQFEIDKILDSKAVRGNITYLVKWKGYPISEASCIKATDVHADRLINFIVRIRINQVPYSNCMITYILFIFYCRKLHGRGGRMSQPPQLVGMTMES</sequence>
<dbReference type="SMART" id="SM00298">
    <property type="entry name" value="CHROMO"/>
    <property type="match status" value="1"/>
</dbReference>
<dbReference type="Pfam" id="PF00385">
    <property type="entry name" value="Chromo"/>
    <property type="match status" value="1"/>
</dbReference>
<dbReference type="Gene3D" id="2.40.50.40">
    <property type="match status" value="1"/>
</dbReference>
<feature type="domain" description="Chromo" evidence="2">
    <location>
        <begin position="11"/>
        <end position="41"/>
    </location>
</feature>